<dbReference type="Proteomes" id="UP000177913">
    <property type="component" value="Unassembled WGS sequence"/>
</dbReference>
<feature type="compositionally biased region" description="Low complexity" evidence="1">
    <location>
        <begin position="50"/>
        <end position="67"/>
    </location>
</feature>
<sequence>MPNNIETGKNNKQFTVRFNLNMLIVGILTVLVFVSVVQTITLTKLIGKNKTSSTDGTSSDTTAGKSSLPAALQQVPQQVGGC</sequence>
<gene>
    <name evidence="3" type="ORF">A3C25_02215</name>
</gene>
<evidence type="ECO:0000256" key="2">
    <source>
        <dbReference type="SAM" id="Phobius"/>
    </source>
</evidence>
<keyword evidence="2" id="KW-1133">Transmembrane helix</keyword>
<evidence type="ECO:0000313" key="4">
    <source>
        <dbReference type="Proteomes" id="UP000177913"/>
    </source>
</evidence>
<name>A0A1F7GWX6_9BACT</name>
<reference evidence="3 4" key="1">
    <citation type="journal article" date="2016" name="Nat. Commun.">
        <title>Thousands of microbial genomes shed light on interconnected biogeochemical processes in an aquifer system.</title>
        <authorList>
            <person name="Anantharaman K."/>
            <person name="Brown C.T."/>
            <person name="Hug L.A."/>
            <person name="Sharon I."/>
            <person name="Castelle C.J."/>
            <person name="Probst A.J."/>
            <person name="Thomas B.C."/>
            <person name="Singh A."/>
            <person name="Wilkins M.J."/>
            <person name="Karaoz U."/>
            <person name="Brodie E.L."/>
            <person name="Williams K.H."/>
            <person name="Hubbard S.S."/>
            <person name="Banfield J.F."/>
        </authorList>
    </citation>
    <scope>NUCLEOTIDE SEQUENCE [LARGE SCALE GENOMIC DNA]</scope>
</reference>
<accession>A0A1F7GWX6</accession>
<feature type="transmembrane region" description="Helical" evidence="2">
    <location>
        <begin position="20"/>
        <end position="42"/>
    </location>
</feature>
<evidence type="ECO:0000313" key="3">
    <source>
        <dbReference type="EMBL" id="OGK23458.1"/>
    </source>
</evidence>
<evidence type="ECO:0000256" key="1">
    <source>
        <dbReference type="SAM" id="MobiDB-lite"/>
    </source>
</evidence>
<feature type="region of interest" description="Disordered" evidence="1">
    <location>
        <begin position="48"/>
        <end position="68"/>
    </location>
</feature>
<keyword evidence="2" id="KW-0812">Transmembrane</keyword>
<comment type="caution">
    <text evidence="3">The sequence shown here is derived from an EMBL/GenBank/DDBJ whole genome shotgun (WGS) entry which is preliminary data.</text>
</comment>
<dbReference type="EMBL" id="MFZO01000047">
    <property type="protein sequence ID" value="OGK23458.1"/>
    <property type="molecule type" value="Genomic_DNA"/>
</dbReference>
<organism evidence="3 4">
    <name type="scientific">Candidatus Roizmanbacteria bacterium RIFCSPHIGHO2_02_FULL_38_11</name>
    <dbReference type="NCBI Taxonomy" id="1802039"/>
    <lineage>
        <taxon>Bacteria</taxon>
        <taxon>Candidatus Roizmaniibacteriota</taxon>
    </lineage>
</organism>
<keyword evidence="2" id="KW-0472">Membrane</keyword>
<protein>
    <submittedName>
        <fullName evidence="3">Uncharacterized protein</fullName>
    </submittedName>
</protein>
<proteinExistence type="predicted"/>
<dbReference type="AlphaFoldDB" id="A0A1F7GWX6"/>